<sequence>MKWLRGWAPALRMARREALRSRGRSALVIAMIGLPVAMMSFVAAAYDMHKLTPIEQLTREIGQYDAQVEWVSDEPITQTSNSAWNLGVAEAIRESRPTAADLLAVLPPGSTVGQLAEGGVDVHTPGGISGVGARGVDLTDRRLDGYVTLLEGKPPTRNDEVAVTEGLAERLGVGIGGTLRTANPEYTYTVTAVVEFPSALGQIVAFRPGILSPPVRWEIDTPSPVLLADVQALNKHGIFVKSRAIALDTSIMPDDERPAGGDAEQAALGAILVVLIMLEVVLLAGPAFAVGARRRSRDLALIAAAGGTPAHLRRIVLADGVVLGLAAAATAVGVGIATAVLTLPLFEQHLVHARAGGVRFFPAAQLGVVALAVGAGLAAAMVPAFTAARQSVVTVLAGRRGVTRSRKRWIILGGVLVGTGTSIAIIGAGTNATAAIMAGLVLGELGLVLLTPSLVGLIARAGRWLPLAPRIALRDTARNRGSAAPAISAVMAAVAGAVAIGAFLGSDRQQAYDSYRPHLPVGNVLVRQMAEDGAPEPDVARISDAVRQTLPGARPYVVQSIVCADRAKGHYCSIDLVVPPAQRCPGTGDPNRTPEERDRLAAEDPRCGYQMGTGSMHVAIIDDVAALEAVTDASSADLAPARQALAAGGLVVADPKYLSDSTVSVTVMDWREKQESAPGTPVVVPGAVLPSGTQTAAFMIGTPALVERLGLGLRRDMVLAAVGHVASPAESERLNAAVHAVAPDLNIEVEQGAQYREEPVIWILGVVAALVALGAAGIATGLAAADGRADLATLGAVGASPRVRRLLSLSQSGVISGLGAGLGVVAGLGTAAVLIATLNAGGDHLLFDEAPMRVILPWDTIAIVLAVPLVAMAAAGLLTRSRLPIERRL</sequence>
<evidence type="ECO:0000256" key="2">
    <source>
        <dbReference type="ARBA" id="ARBA00022475"/>
    </source>
</evidence>
<evidence type="ECO:0000256" key="7">
    <source>
        <dbReference type="SAM" id="Phobius"/>
    </source>
</evidence>
<keyword evidence="4 7" id="KW-1133">Transmembrane helix</keyword>
<accession>A0A8J3P7Z7</accession>
<dbReference type="PANTHER" id="PTHR30572">
    <property type="entry name" value="MEMBRANE COMPONENT OF TRANSPORTER-RELATED"/>
    <property type="match status" value="1"/>
</dbReference>
<dbReference type="PANTHER" id="PTHR30572:SF4">
    <property type="entry name" value="ABC TRANSPORTER PERMEASE YTRF"/>
    <property type="match status" value="1"/>
</dbReference>
<dbReference type="RefSeq" id="WP_203693951.1">
    <property type="nucleotide sequence ID" value="NZ_BAAALC010000039.1"/>
</dbReference>
<proteinExistence type="inferred from homology"/>
<comment type="caution">
    <text evidence="9">The sequence shown here is derived from an EMBL/GenBank/DDBJ whole genome shotgun (WGS) entry which is preliminary data.</text>
</comment>
<keyword evidence="2" id="KW-1003">Cell membrane</keyword>
<feature type="transmembrane region" description="Helical" evidence="7">
    <location>
        <begin position="366"/>
        <end position="388"/>
    </location>
</feature>
<dbReference type="AlphaFoldDB" id="A0A8J3P7Z7"/>
<feature type="transmembrane region" description="Helical" evidence="7">
    <location>
        <begin position="266"/>
        <end position="290"/>
    </location>
</feature>
<name>A0A8J3P7Z7_9ACTN</name>
<feature type="transmembrane region" description="Helical" evidence="7">
    <location>
        <begin position="760"/>
        <end position="785"/>
    </location>
</feature>
<dbReference type="Proteomes" id="UP000630887">
    <property type="component" value="Unassembled WGS sequence"/>
</dbReference>
<reference evidence="9 10" key="1">
    <citation type="submission" date="2021-01" db="EMBL/GenBank/DDBJ databases">
        <title>Whole genome shotgun sequence of Catellatospora coxensis NBRC 107359.</title>
        <authorList>
            <person name="Komaki H."/>
            <person name="Tamura T."/>
        </authorList>
    </citation>
    <scope>NUCLEOTIDE SEQUENCE [LARGE SCALE GENOMIC DNA]</scope>
    <source>
        <strain evidence="9 10">NBRC 107359</strain>
    </source>
</reference>
<dbReference type="EMBL" id="BONI01000036">
    <property type="protein sequence ID" value="GIG07621.1"/>
    <property type="molecule type" value="Genomic_DNA"/>
</dbReference>
<organism evidence="9 10">
    <name type="scientific">Catellatospora coxensis</name>
    <dbReference type="NCBI Taxonomy" id="310354"/>
    <lineage>
        <taxon>Bacteria</taxon>
        <taxon>Bacillati</taxon>
        <taxon>Actinomycetota</taxon>
        <taxon>Actinomycetes</taxon>
        <taxon>Micromonosporales</taxon>
        <taxon>Micromonosporaceae</taxon>
        <taxon>Catellatospora</taxon>
    </lineage>
</organism>
<dbReference type="InterPro" id="IPR050250">
    <property type="entry name" value="Macrolide_Exporter_MacB"/>
</dbReference>
<feature type="transmembrane region" description="Helical" evidence="7">
    <location>
        <begin position="409"/>
        <end position="428"/>
    </location>
</feature>
<evidence type="ECO:0000256" key="6">
    <source>
        <dbReference type="ARBA" id="ARBA00038076"/>
    </source>
</evidence>
<evidence type="ECO:0000313" key="10">
    <source>
        <dbReference type="Proteomes" id="UP000630887"/>
    </source>
</evidence>
<keyword evidence="5 7" id="KW-0472">Membrane</keyword>
<evidence type="ECO:0000313" key="9">
    <source>
        <dbReference type="EMBL" id="GIG07621.1"/>
    </source>
</evidence>
<dbReference type="Pfam" id="PF02687">
    <property type="entry name" value="FtsX"/>
    <property type="match status" value="1"/>
</dbReference>
<keyword evidence="10" id="KW-1185">Reference proteome</keyword>
<feature type="transmembrane region" description="Helical" evidence="7">
    <location>
        <begin position="434"/>
        <end position="462"/>
    </location>
</feature>
<keyword evidence="3 7" id="KW-0812">Transmembrane</keyword>
<dbReference type="GO" id="GO:0022857">
    <property type="term" value="F:transmembrane transporter activity"/>
    <property type="evidence" value="ECO:0007669"/>
    <property type="project" value="TreeGrafter"/>
</dbReference>
<feature type="transmembrane region" description="Helical" evidence="7">
    <location>
        <begin position="806"/>
        <end position="835"/>
    </location>
</feature>
<feature type="domain" description="ABC3 transporter permease C-terminal" evidence="8">
    <location>
        <begin position="763"/>
        <end position="882"/>
    </location>
</feature>
<protein>
    <recommendedName>
        <fullName evidence="8">ABC3 transporter permease C-terminal domain-containing protein</fullName>
    </recommendedName>
</protein>
<evidence type="ECO:0000256" key="4">
    <source>
        <dbReference type="ARBA" id="ARBA00022989"/>
    </source>
</evidence>
<evidence type="ECO:0000256" key="3">
    <source>
        <dbReference type="ARBA" id="ARBA00022692"/>
    </source>
</evidence>
<evidence type="ECO:0000256" key="1">
    <source>
        <dbReference type="ARBA" id="ARBA00004651"/>
    </source>
</evidence>
<feature type="transmembrane region" description="Helical" evidence="7">
    <location>
        <begin position="855"/>
        <end position="878"/>
    </location>
</feature>
<feature type="transmembrane region" description="Helical" evidence="7">
    <location>
        <begin position="483"/>
        <end position="504"/>
    </location>
</feature>
<comment type="similarity">
    <text evidence="6">Belongs to the ABC-4 integral membrane protein family.</text>
</comment>
<dbReference type="InterPro" id="IPR003838">
    <property type="entry name" value="ABC3_permease_C"/>
</dbReference>
<evidence type="ECO:0000256" key="5">
    <source>
        <dbReference type="ARBA" id="ARBA00023136"/>
    </source>
</evidence>
<dbReference type="GO" id="GO:0005886">
    <property type="term" value="C:plasma membrane"/>
    <property type="evidence" value="ECO:0007669"/>
    <property type="project" value="UniProtKB-SubCell"/>
</dbReference>
<evidence type="ECO:0000259" key="8">
    <source>
        <dbReference type="Pfam" id="PF02687"/>
    </source>
</evidence>
<gene>
    <name evidence="9" type="ORF">Cco03nite_43210</name>
</gene>
<comment type="subcellular location">
    <subcellularLocation>
        <location evidence="1">Cell membrane</location>
        <topology evidence="1">Multi-pass membrane protein</topology>
    </subcellularLocation>
</comment>
<feature type="transmembrane region" description="Helical" evidence="7">
    <location>
        <begin position="321"/>
        <end position="346"/>
    </location>
</feature>